<protein>
    <submittedName>
        <fullName evidence="1">Uncharacterized protein</fullName>
    </submittedName>
</protein>
<gene>
    <name evidence="1" type="ORF">HJG60_007791</name>
</gene>
<name>A0A834BKI8_9CHIR</name>
<proteinExistence type="predicted"/>
<evidence type="ECO:0000313" key="1">
    <source>
        <dbReference type="EMBL" id="KAF6130813.1"/>
    </source>
</evidence>
<dbReference type="Proteomes" id="UP000664940">
    <property type="component" value="Unassembled WGS sequence"/>
</dbReference>
<accession>A0A834BKI8</accession>
<comment type="caution">
    <text evidence="1">The sequence shown here is derived from an EMBL/GenBank/DDBJ whole genome shotgun (WGS) entry which is preliminary data.</text>
</comment>
<dbReference type="EMBL" id="JABVXQ010000001">
    <property type="protein sequence ID" value="KAF6130813.1"/>
    <property type="molecule type" value="Genomic_DNA"/>
</dbReference>
<reference evidence="1 2" key="1">
    <citation type="journal article" date="2020" name="Nature">
        <title>Six reference-quality genomes reveal evolution of bat adaptations.</title>
        <authorList>
            <person name="Jebb D."/>
            <person name="Huang Z."/>
            <person name="Pippel M."/>
            <person name="Hughes G.M."/>
            <person name="Lavrichenko K."/>
            <person name="Devanna P."/>
            <person name="Winkler S."/>
            <person name="Jermiin L.S."/>
            <person name="Skirmuntt E.C."/>
            <person name="Katzourakis A."/>
            <person name="Burkitt-Gray L."/>
            <person name="Ray D.A."/>
            <person name="Sullivan K.A.M."/>
            <person name="Roscito J.G."/>
            <person name="Kirilenko B.M."/>
            <person name="Davalos L.M."/>
            <person name="Corthals A.P."/>
            <person name="Power M.L."/>
            <person name="Jones G."/>
            <person name="Ransome R.D."/>
            <person name="Dechmann D.K.N."/>
            <person name="Locatelli A.G."/>
            <person name="Puechmaille S.J."/>
            <person name="Fedrigo O."/>
            <person name="Jarvis E.D."/>
            <person name="Hiller M."/>
            <person name="Vernes S.C."/>
            <person name="Myers E.W."/>
            <person name="Teeling E.C."/>
        </authorList>
    </citation>
    <scope>NUCLEOTIDE SEQUENCE [LARGE SCALE GENOMIC DNA]</scope>
    <source>
        <strain evidence="1">Bat1K_MPI-CBG_1</strain>
    </source>
</reference>
<dbReference type="AlphaFoldDB" id="A0A834BKI8"/>
<organism evidence="1 2">
    <name type="scientific">Phyllostomus discolor</name>
    <name type="common">pale spear-nosed bat</name>
    <dbReference type="NCBI Taxonomy" id="89673"/>
    <lineage>
        <taxon>Eukaryota</taxon>
        <taxon>Metazoa</taxon>
        <taxon>Chordata</taxon>
        <taxon>Craniata</taxon>
        <taxon>Vertebrata</taxon>
        <taxon>Euteleostomi</taxon>
        <taxon>Mammalia</taxon>
        <taxon>Eutheria</taxon>
        <taxon>Laurasiatheria</taxon>
        <taxon>Chiroptera</taxon>
        <taxon>Yangochiroptera</taxon>
        <taxon>Phyllostomidae</taxon>
        <taxon>Phyllostominae</taxon>
        <taxon>Phyllostomus</taxon>
    </lineage>
</organism>
<sequence length="171" mass="19058">MWGIPHSPSVCRPVLCRSFFLDKRKRVLEISKMYNIITPLPHLGSDTIRDKFVQQEVINIYPLCGVKDGIGEHGCYSWPRQLPNAEPRNQTGISPALPGEDEPLVPLPSYCAPLLAAFTRFLSTTGHLLTHVLHYLWLLPFAVSECIHFCLPNCPVPRLSSPCKGLMGPAS</sequence>
<evidence type="ECO:0000313" key="2">
    <source>
        <dbReference type="Proteomes" id="UP000664940"/>
    </source>
</evidence>